<dbReference type="GO" id="GO:0000155">
    <property type="term" value="F:phosphorelay sensor kinase activity"/>
    <property type="evidence" value="ECO:0007669"/>
    <property type="project" value="InterPro"/>
</dbReference>
<evidence type="ECO:0000259" key="12">
    <source>
        <dbReference type="PROSITE" id="PS50885"/>
    </source>
</evidence>
<accession>U3CCN0</accession>
<dbReference type="Gene3D" id="3.30.565.10">
    <property type="entry name" value="Histidine kinase-like ATPase, C-terminal domain"/>
    <property type="match status" value="1"/>
</dbReference>
<dbReference type="InterPro" id="IPR003660">
    <property type="entry name" value="HAMP_dom"/>
</dbReference>
<dbReference type="PRINTS" id="PR00344">
    <property type="entry name" value="BCTRLSENSOR"/>
</dbReference>
<dbReference type="AlphaFoldDB" id="U3CCN0"/>
<protein>
    <recommendedName>
        <fullName evidence="3">histidine kinase</fullName>
        <ecNumber evidence="3">2.7.13.3</ecNumber>
    </recommendedName>
</protein>
<keyword evidence="10" id="KW-0812">Transmembrane</keyword>
<dbReference type="SUPFAM" id="SSF55874">
    <property type="entry name" value="ATPase domain of HSP90 chaperone/DNA topoisomerase II/histidine kinase"/>
    <property type="match status" value="1"/>
</dbReference>
<dbReference type="Proteomes" id="UP000016562">
    <property type="component" value="Unassembled WGS sequence"/>
</dbReference>
<keyword evidence="10" id="KW-0472">Membrane</keyword>
<keyword evidence="9" id="KW-0067">ATP-binding</keyword>
<feature type="domain" description="Histidine kinase" evidence="11">
    <location>
        <begin position="226"/>
        <end position="435"/>
    </location>
</feature>
<dbReference type="Pfam" id="PF02518">
    <property type="entry name" value="HATPase_c"/>
    <property type="match status" value="1"/>
</dbReference>
<dbReference type="EMBL" id="BATM01000008">
    <property type="protein sequence ID" value="GAD79059.1"/>
    <property type="molecule type" value="Genomic_DNA"/>
</dbReference>
<keyword evidence="14" id="KW-1185">Reference proteome</keyword>
<organism evidence="13 14">
    <name type="scientific">Vibrio ezurae NBRC 102218</name>
    <dbReference type="NCBI Taxonomy" id="1219080"/>
    <lineage>
        <taxon>Bacteria</taxon>
        <taxon>Pseudomonadati</taxon>
        <taxon>Pseudomonadota</taxon>
        <taxon>Gammaproteobacteria</taxon>
        <taxon>Vibrionales</taxon>
        <taxon>Vibrionaceae</taxon>
        <taxon>Vibrio</taxon>
    </lineage>
</organism>
<evidence type="ECO:0000256" key="10">
    <source>
        <dbReference type="SAM" id="Phobius"/>
    </source>
</evidence>
<dbReference type="CDD" id="cd00082">
    <property type="entry name" value="HisKA"/>
    <property type="match status" value="1"/>
</dbReference>
<evidence type="ECO:0000256" key="5">
    <source>
        <dbReference type="ARBA" id="ARBA00022553"/>
    </source>
</evidence>
<dbReference type="PROSITE" id="PS50109">
    <property type="entry name" value="HIS_KIN"/>
    <property type="match status" value="1"/>
</dbReference>
<dbReference type="InterPro" id="IPR004358">
    <property type="entry name" value="Sig_transdc_His_kin-like_C"/>
</dbReference>
<dbReference type="PANTHER" id="PTHR44936:SF10">
    <property type="entry name" value="SENSOR PROTEIN RSTB"/>
    <property type="match status" value="1"/>
</dbReference>
<evidence type="ECO:0000313" key="13">
    <source>
        <dbReference type="EMBL" id="GAD79059.1"/>
    </source>
</evidence>
<dbReference type="CDD" id="cd06225">
    <property type="entry name" value="HAMP"/>
    <property type="match status" value="1"/>
</dbReference>
<comment type="catalytic activity">
    <reaction evidence="1">
        <text>ATP + protein L-histidine = ADP + protein N-phospho-L-histidine.</text>
        <dbReference type="EC" id="2.7.13.3"/>
    </reaction>
</comment>
<dbReference type="SUPFAM" id="SSF47384">
    <property type="entry name" value="Homodimeric domain of signal transducing histidine kinase"/>
    <property type="match status" value="1"/>
</dbReference>
<dbReference type="InterPro" id="IPR036890">
    <property type="entry name" value="HATPase_C_sf"/>
</dbReference>
<proteinExistence type="predicted"/>
<dbReference type="PANTHER" id="PTHR44936">
    <property type="entry name" value="SENSOR PROTEIN CREC"/>
    <property type="match status" value="1"/>
</dbReference>
<keyword evidence="7" id="KW-0547">Nucleotide-binding</keyword>
<feature type="transmembrane region" description="Helical" evidence="10">
    <location>
        <begin position="147"/>
        <end position="169"/>
    </location>
</feature>
<dbReference type="SMART" id="SM00388">
    <property type="entry name" value="HisKA"/>
    <property type="match status" value="1"/>
</dbReference>
<dbReference type="STRING" id="1219080.VEZ01S_08_00950"/>
<evidence type="ECO:0000256" key="2">
    <source>
        <dbReference type="ARBA" id="ARBA00004651"/>
    </source>
</evidence>
<dbReference type="PROSITE" id="PS50885">
    <property type="entry name" value="HAMP"/>
    <property type="match status" value="1"/>
</dbReference>
<reference evidence="13 14" key="1">
    <citation type="submission" date="2013-09" db="EMBL/GenBank/DDBJ databases">
        <title>Whole genome shotgun sequence of Vibrio ezurae NBRC 102218.</title>
        <authorList>
            <person name="Yoshida I."/>
            <person name="Hosoyama A."/>
            <person name="Numata M."/>
            <person name="Hashimoto M."/>
            <person name="Hosoyama Y."/>
            <person name="Tsuchikane K."/>
            <person name="Noguchi M."/>
            <person name="Hirakata S."/>
            <person name="Ichikawa N."/>
            <person name="Ohji S."/>
            <person name="Yamazoe A."/>
            <person name="Fujita N."/>
        </authorList>
    </citation>
    <scope>NUCLEOTIDE SEQUENCE [LARGE SCALE GENOMIC DNA]</scope>
    <source>
        <strain evidence="13 14">NBRC 102218</strain>
    </source>
</reference>
<dbReference type="EC" id="2.7.13.3" evidence="3"/>
<dbReference type="Pfam" id="PF00512">
    <property type="entry name" value="HisKA"/>
    <property type="match status" value="1"/>
</dbReference>
<evidence type="ECO:0000259" key="11">
    <source>
        <dbReference type="PROSITE" id="PS50109"/>
    </source>
</evidence>
<evidence type="ECO:0000256" key="1">
    <source>
        <dbReference type="ARBA" id="ARBA00000085"/>
    </source>
</evidence>
<dbReference type="eggNOG" id="COG2205">
    <property type="taxonomic scope" value="Bacteria"/>
</dbReference>
<evidence type="ECO:0000313" key="14">
    <source>
        <dbReference type="Proteomes" id="UP000016562"/>
    </source>
</evidence>
<dbReference type="RefSeq" id="WP_021712770.1">
    <property type="nucleotide sequence ID" value="NZ_BATM01000008.1"/>
</dbReference>
<comment type="caution">
    <text evidence="13">The sequence shown here is derived from an EMBL/GenBank/DDBJ whole genome shotgun (WGS) entry which is preliminary data.</text>
</comment>
<dbReference type="InterPro" id="IPR036097">
    <property type="entry name" value="HisK_dim/P_sf"/>
</dbReference>
<keyword evidence="10" id="KW-1133">Transmembrane helix</keyword>
<keyword evidence="4" id="KW-1003">Cell membrane</keyword>
<evidence type="ECO:0000256" key="8">
    <source>
        <dbReference type="ARBA" id="ARBA00022777"/>
    </source>
</evidence>
<evidence type="ECO:0000256" key="4">
    <source>
        <dbReference type="ARBA" id="ARBA00022475"/>
    </source>
</evidence>
<keyword evidence="6" id="KW-0808">Transferase</keyword>
<dbReference type="GO" id="GO:0005886">
    <property type="term" value="C:plasma membrane"/>
    <property type="evidence" value="ECO:0007669"/>
    <property type="project" value="UniProtKB-SubCell"/>
</dbReference>
<dbReference type="InterPro" id="IPR005467">
    <property type="entry name" value="His_kinase_dom"/>
</dbReference>
<name>U3CCN0_9VIBR</name>
<feature type="domain" description="HAMP" evidence="12">
    <location>
        <begin position="166"/>
        <end position="218"/>
    </location>
</feature>
<dbReference type="GO" id="GO:0005524">
    <property type="term" value="F:ATP binding"/>
    <property type="evidence" value="ECO:0007669"/>
    <property type="project" value="UniProtKB-KW"/>
</dbReference>
<keyword evidence="5" id="KW-0597">Phosphoprotein</keyword>
<dbReference type="InterPro" id="IPR050980">
    <property type="entry name" value="2C_sensor_his_kinase"/>
</dbReference>
<evidence type="ECO:0000256" key="6">
    <source>
        <dbReference type="ARBA" id="ARBA00022679"/>
    </source>
</evidence>
<dbReference type="Gene3D" id="1.10.287.130">
    <property type="match status" value="1"/>
</dbReference>
<dbReference type="SMART" id="SM00387">
    <property type="entry name" value="HATPase_c"/>
    <property type="match status" value="1"/>
</dbReference>
<evidence type="ECO:0000256" key="9">
    <source>
        <dbReference type="ARBA" id="ARBA00022840"/>
    </source>
</evidence>
<dbReference type="InterPro" id="IPR003661">
    <property type="entry name" value="HisK_dim/P_dom"/>
</dbReference>
<gene>
    <name evidence="13" type="ORF">VEZ01S_08_00950</name>
</gene>
<evidence type="ECO:0000256" key="3">
    <source>
        <dbReference type="ARBA" id="ARBA00012438"/>
    </source>
</evidence>
<dbReference type="InterPro" id="IPR003594">
    <property type="entry name" value="HATPase_dom"/>
</dbReference>
<comment type="subcellular location">
    <subcellularLocation>
        <location evidence="2">Cell membrane</location>
        <topology evidence="2">Multi-pass membrane protein</topology>
    </subcellularLocation>
</comment>
<keyword evidence="8 13" id="KW-0418">Kinase</keyword>
<evidence type="ECO:0000256" key="7">
    <source>
        <dbReference type="ARBA" id="ARBA00022741"/>
    </source>
</evidence>
<dbReference type="OrthoDB" id="9804645at2"/>
<sequence length="442" mass="49794">MRKLILSLVAAVLASIVIVGWSISHYAQQHETKVASRATAERLQALKLVGSNFAQILDDNHIANQQQAHLSLINSWNRHNPEQLSLINQDQFPLPPSLKMQFIHDGQLLLQSDEGVSLHYLLPNTSQVLNIYTNIIPVVPQSHNINMIYTALFYIGIVIILLLWVSPLIKQLLNLSKATQSFGMGDLKQRIPIAKYSYISEIEQEFNGMADRIQQLLDDNKLLSRAVSHDLKTPIARLRFGIEALEETDNEQLKLKYFSRLNHDLDSMEELVSTLLSYARLDQANIQPELAPLELNAWLKSKMASYTLDKHDLQFVPNPTPVWVHSDVMYLSMQVGNLLSNAERFGQQQIKVQLTQRGNVATLRIDDDGKGIDEQEAMQVIKPFVRGQQSRGNAGHGMGLAIVNRIGDWMGSPLSIHRSTELGGASMRLTFNTLKNKKTDQV</sequence>